<keyword evidence="10" id="KW-1185">Reference proteome</keyword>
<evidence type="ECO:0000256" key="4">
    <source>
        <dbReference type="ARBA" id="ARBA00022827"/>
    </source>
</evidence>
<dbReference type="Proteomes" id="UP000054516">
    <property type="component" value="Unassembled WGS sequence"/>
</dbReference>
<evidence type="ECO:0000313" key="10">
    <source>
        <dbReference type="Proteomes" id="UP000054516"/>
    </source>
</evidence>
<evidence type="ECO:0000256" key="3">
    <source>
        <dbReference type="ARBA" id="ARBA00022630"/>
    </source>
</evidence>
<evidence type="ECO:0000256" key="7">
    <source>
        <dbReference type="ARBA" id="ARBA00023033"/>
    </source>
</evidence>
<keyword evidence="8" id="KW-0812">Transmembrane</keyword>
<keyword evidence="7 9" id="KW-0503">Monooxygenase</keyword>
<keyword evidence="4" id="KW-0274">FAD</keyword>
<keyword evidence="8" id="KW-0472">Membrane</keyword>
<dbReference type="STRING" id="77044.A0A1W2TQY1"/>
<dbReference type="OMA" id="ALKPWYG"/>
<organism evidence="9">
    <name type="scientific">Rosellinia necatrix</name>
    <name type="common">White root-rot fungus</name>
    <dbReference type="NCBI Taxonomy" id="77044"/>
    <lineage>
        <taxon>Eukaryota</taxon>
        <taxon>Fungi</taxon>
        <taxon>Dikarya</taxon>
        <taxon>Ascomycota</taxon>
        <taxon>Pezizomycotina</taxon>
        <taxon>Sordariomycetes</taxon>
        <taxon>Xylariomycetidae</taxon>
        <taxon>Xylariales</taxon>
        <taxon>Xylariaceae</taxon>
        <taxon>Rosellinia</taxon>
    </lineage>
</organism>
<dbReference type="InterPro" id="IPR036188">
    <property type="entry name" value="FAD/NAD-bd_sf"/>
</dbReference>
<keyword evidence="6 9" id="KW-0560">Oxidoreductase</keyword>
<comment type="cofactor">
    <cofactor evidence="1">
        <name>FAD</name>
        <dbReference type="ChEBI" id="CHEBI:57692"/>
    </cofactor>
</comment>
<evidence type="ECO:0000256" key="6">
    <source>
        <dbReference type="ARBA" id="ARBA00023002"/>
    </source>
</evidence>
<dbReference type="Pfam" id="PF13738">
    <property type="entry name" value="Pyr_redox_3"/>
    <property type="match status" value="1"/>
</dbReference>
<reference evidence="9" key="1">
    <citation type="submission" date="2016-03" db="EMBL/GenBank/DDBJ databases">
        <title>Draft genome sequence of Rosellinia necatrix.</title>
        <authorList>
            <person name="Kanematsu S."/>
        </authorList>
    </citation>
    <scope>NUCLEOTIDE SEQUENCE [LARGE SCALE GENOMIC DNA]</scope>
    <source>
        <strain evidence="9">W97</strain>
    </source>
</reference>
<dbReference type="GO" id="GO:0018667">
    <property type="term" value="F:cyclohexanone monooxygenase activity"/>
    <property type="evidence" value="ECO:0007669"/>
    <property type="project" value="UniProtKB-EC"/>
</dbReference>
<dbReference type="InterPro" id="IPR050775">
    <property type="entry name" value="FAD-binding_Monooxygenases"/>
</dbReference>
<dbReference type="AlphaFoldDB" id="A0A1W2TQY1"/>
<dbReference type="PANTHER" id="PTHR43098:SF4">
    <property type="entry name" value="BLR3857 PROTEIN"/>
    <property type="match status" value="1"/>
</dbReference>
<dbReference type="Gene3D" id="3.50.50.60">
    <property type="entry name" value="FAD/NAD(P)-binding domain"/>
    <property type="match status" value="2"/>
</dbReference>
<name>A0A1W2TQY1_ROSNE</name>
<evidence type="ECO:0000256" key="8">
    <source>
        <dbReference type="SAM" id="Phobius"/>
    </source>
</evidence>
<dbReference type="EMBL" id="DF977500">
    <property type="protein sequence ID" value="GAP90886.1"/>
    <property type="molecule type" value="Genomic_DNA"/>
</dbReference>
<comment type="similarity">
    <text evidence="2">Belongs to the FAD-binding monooxygenase family.</text>
</comment>
<dbReference type="OrthoDB" id="66881at2759"/>
<keyword evidence="3" id="KW-0285">Flavoprotein</keyword>
<evidence type="ECO:0000256" key="2">
    <source>
        <dbReference type="ARBA" id="ARBA00010139"/>
    </source>
</evidence>
<evidence type="ECO:0000256" key="1">
    <source>
        <dbReference type="ARBA" id="ARBA00001974"/>
    </source>
</evidence>
<proteinExistence type="inferred from homology"/>
<evidence type="ECO:0000313" key="9">
    <source>
        <dbReference type="EMBL" id="GAP90886.1"/>
    </source>
</evidence>
<dbReference type="EC" id="1.14.13.22" evidence="9"/>
<protein>
    <submittedName>
        <fullName evidence="9">Putative monooxygenase</fullName>
        <ecNumber evidence="9">1.14.13.22</ecNumber>
    </submittedName>
</protein>
<dbReference type="PANTHER" id="PTHR43098">
    <property type="entry name" value="L-ORNITHINE N(5)-MONOOXYGENASE-RELATED"/>
    <property type="match status" value="1"/>
</dbReference>
<accession>A0A1W2TQY1</accession>
<sequence>MSTNNTTSATIRPYAFPFGIAVLVVGSVVSFLQRWVLKRQASVAAGPVHPLKTLALDTEAITTRYQAEREKRLRQDGVDQFKQTKGKLSRFKDDVSAPLIPRKPVKADVKVVICGAGFAGLATAVKLKDQGVKDIAIIDKGAGFGGTWYWNNYPGAACDVESYMYLPFLEETGYIPKDRFSYGPEIREQVARVVAKWDLEKNAYLSTAITSMVWDEPLRRWHVRTNHNDHFISQFVVLATGTFHEPKLPGIPGIEDFQRHHFHSGRWDYGFTGGDPTGNMTKLADKKVGIIGTGASAVQLVPHLAKCAKKLYVFQRTPSSIGLRANTKTDPNMAASLKPGWQQEMMDVFADIMQGELSEKECTGVEGLEALTVREIYREGKEAGATISPQELPELFQLADFRLMDKLRKLVGDIVKDSDTAEKLKPWYSFMCKRPAFHNDYLGAFNNPNVELVDTEGQGVSYLTKTGVVANNKEYEVDLLVYSTGFDFETGVDFYRRTGIKLVGSRGRGLDEAWSKKGPSTLFGLHIREFPNLFYIGPAQAGVTANWTHTTYVAGQHIAETVAAVIRDGSFQAIEPTEEAEEDWGKQIDEGAEMRVEFAKLCPPGYYNKEGKPGELPARLGYFPKGIMMWTRILKEWREEGTMKGMEKR</sequence>
<gene>
    <name evidence="9" type="ORF">SAMD00023353_5500710</name>
</gene>
<keyword evidence="8" id="KW-1133">Transmembrane helix</keyword>
<feature type="transmembrane region" description="Helical" evidence="8">
    <location>
        <begin position="14"/>
        <end position="32"/>
    </location>
</feature>
<keyword evidence="5" id="KW-0521">NADP</keyword>
<dbReference type="SUPFAM" id="SSF51905">
    <property type="entry name" value="FAD/NAD(P)-binding domain"/>
    <property type="match status" value="1"/>
</dbReference>
<evidence type="ECO:0000256" key="5">
    <source>
        <dbReference type="ARBA" id="ARBA00022857"/>
    </source>
</evidence>